<reference evidence="3" key="1">
    <citation type="journal article" date="2021" name="Nat. Commun.">
        <title>Genetic determinants of endophytism in the Arabidopsis root mycobiome.</title>
        <authorList>
            <person name="Mesny F."/>
            <person name="Miyauchi S."/>
            <person name="Thiergart T."/>
            <person name="Pickel B."/>
            <person name="Atanasova L."/>
            <person name="Karlsson M."/>
            <person name="Huettel B."/>
            <person name="Barry K.W."/>
            <person name="Haridas S."/>
            <person name="Chen C."/>
            <person name="Bauer D."/>
            <person name="Andreopoulos W."/>
            <person name="Pangilinan J."/>
            <person name="LaButti K."/>
            <person name="Riley R."/>
            <person name="Lipzen A."/>
            <person name="Clum A."/>
            <person name="Drula E."/>
            <person name="Henrissat B."/>
            <person name="Kohler A."/>
            <person name="Grigoriev I.V."/>
            <person name="Martin F.M."/>
            <person name="Hacquard S."/>
        </authorList>
    </citation>
    <scope>NUCLEOTIDE SEQUENCE</scope>
    <source>
        <strain evidence="3">MPI-CAGE-AT-0021</strain>
    </source>
</reference>
<keyword evidence="2" id="KW-0732">Signal</keyword>
<protein>
    <recommendedName>
        <fullName evidence="5">Secreted protein</fullName>
    </recommendedName>
</protein>
<evidence type="ECO:0000313" key="4">
    <source>
        <dbReference type="Proteomes" id="UP000717696"/>
    </source>
</evidence>
<evidence type="ECO:0000313" key="3">
    <source>
        <dbReference type="EMBL" id="KAH7149524.1"/>
    </source>
</evidence>
<name>A0A9P9J4F1_9HYPO</name>
<organism evidence="3 4">
    <name type="scientific">Dactylonectria estremocensis</name>
    <dbReference type="NCBI Taxonomy" id="1079267"/>
    <lineage>
        <taxon>Eukaryota</taxon>
        <taxon>Fungi</taxon>
        <taxon>Dikarya</taxon>
        <taxon>Ascomycota</taxon>
        <taxon>Pezizomycotina</taxon>
        <taxon>Sordariomycetes</taxon>
        <taxon>Hypocreomycetidae</taxon>
        <taxon>Hypocreales</taxon>
        <taxon>Nectriaceae</taxon>
        <taxon>Dactylonectria</taxon>
    </lineage>
</organism>
<gene>
    <name evidence="3" type="ORF">B0J13DRAFT_307861</name>
</gene>
<dbReference type="Proteomes" id="UP000717696">
    <property type="component" value="Unassembled WGS sequence"/>
</dbReference>
<keyword evidence="4" id="KW-1185">Reference proteome</keyword>
<feature type="signal peptide" evidence="2">
    <location>
        <begin position="1"/>
        <end position="26"/>
    </location>
</feature>
<evidence type="ECO:0000256" key="1">
    <source>
        <dbReference type="SAM" id="MobiDB-lite"/>
    </source>
</evidence>
<proteinExistence type="predicted"/>
<sequence length="157" mass="17810">MPRIAKPTVSWLGLVCLASFNTEAHSYPQHYSDMNCASLFCTRQSRIPTISTFIKQSPRPTAPMTASRPLTEKKRGLHRQSETFTSYYVVSTCSTVHVIPVIVDRFDAIVQRSVIRARPETTQCPTHGFNTPEHRIQATDHRHQETYQSYSQCGSLP</sequence>
<feature type="region of interest" description="Disordered" evidence="1">
    <location>
        <begin position="56"/>
        <end position="76"/>
    </location>
</feature>
<evidence type="ECO:0000256" key="2">
    <source>
        <dbReference type="SAM" id="SignalP"/>
    </source>
</evidence>
<comment type="caution">
    <text evidence="3">The sequence shown here is derived from an EMBL/GenBank/DDBJ whole genome shotgun (WGS) entry which is preliminary data.</text>
</comment>
<dbReference type="EMBL" id="JAGMUU010000007">
    <property type="protein sequence ID" value="KAH7149524.1"/>
    <property type="molecule type" value="Genomic_DNA"/>
</dbReference>
<feature type="chain" id="PRO_5040338040" description="Secreted protein" evidence="2">
    <location>
        <begin position="27"/>
        <end position="157"/>
    </location>
</feature>
<accession>A0A9P9J4F1</accession>
<dbReference type="AlphaFoldDB" id="A0A9P9J4F1"/>
<evidence type="ECO:0008006" key="5">
    <source>
        <dbReference type="Google" id="ProtNLM"/>
    </source>
</evidence>